<accession>A0ABS0T0J5</accession>
<evidence type="ECO:0000313" key="1">
    <source>
        <dbReference type="EMBL" id="MBI1685236.1"/>
    </source>
</evidence>
<protein>
    <submittedName>
        <fullName evidence="1">Flagellar export protein FliJ</fullName>
    </submittedName>
</protein>
<keyword evidence="1" id="KW-0282">Flagellum</keyword>
<keyword evidence="1" id="KW-0969">Cilium</keyword>
<dbReference type="RefSeq" id="WP_198577136.1">
    <property type="nucleotide sequence ID" value="NZ_JADWOX010000011.1"/>
</dbReference>
<reference evidence="1 2" key="1">
    <citation type="submission" date="2020-11" db="EMBL/GenBank/DDBJ databases">
        <title>genome sequence of strain KACC 18849.</title>
        <authorList>
            <person name="Gao J."/>
            <person name="Zhang X."/>
        </authorList>
    </citation>
    <scope>NUCLEOTIDE SEQUENCE [LARGE SCALE GENOMIC DNA]</scope>
    <source>
        <strain evidence="1 2">KACC 18849</strain>
    </source>
</reference>
<sequence length="138" mass="15480">MTKWAASLIRISNHEVETLQKRLSEVVDRLEAAEMRVVLMDAEAEAEFKRAEGDASSGWYMIGYRKGLQVRRAEALLEIDQIRIEETGARDALSVAFENLKKYEHVAETAKAALAKKVGKMEMAALDELGLRRAAMGR</sequence>
<keyword evidence="2" id="KW-1185">Reference proteome</keyword>
<proteinExistence type="predicted"/>
<dbReference type="Proteomes" id="UP000639859">
    <property type="component" value="Unassembled WGS sequence"/>
</dbReference>
<keyword evidence="1" id="KW-0966">Cell projection</keyword>
<comment type="caution">
    <text evidence="1">The sequence shown here is derived from an EMBL/GenBank/DDBJ whole genome shotgun (WGS) entry which is preliminary data.</text>
</comment>
<organism evidence="1 2">
    <name type="scientific">Caulobacter hibisci</name>
    <dbReference type="NCBI Taxonomy" id="2035993"/>
    <lineage>
        <taxon>Bacteria</taxon>
        <taxon>Pseudomonadati</taxon>
        <taxon>Pseudomonadota</taxon>
        <taxon>Alphaproteobacteria</taxon>
        <taxon>Caulobacterales</taxon>
        <taxon>Caulobacteraceae</taxon>
        <taxon>Caulobacter</taxon>
    </lineage>
</organism>
<dbReference type="EMBL" id="JADWOX010000011">
    <property type="protein sequence ID" value="MBI1685236.1"/>
    <property type="molecule type" value="Genomic_DNA"/>
</dbReference>
<evidence type="ECO:0000313" key="2">
    <source>
        <dbReference type="Proteomes" id="UP000639859"/>
    </source>
</evidence>
<dbReference type="Gene3D" id="1.10.287.1700">
    <property type="match status" value="1"/>
</dbReference>
<dbReference type="InterPro" id="IPR053716">
    <property type="entry name" value="Flag_assembly_chemotaxis_eff"/>
</dbReference>
<gene>
    <name evidence="1" type="ORF">I4Q42_16320</name>
</gene>
<name>A0ABS0T0J5_9CAUL</name>